<accession>A0ABD2XFN7</accession>
<feature type="domain" description="Peptidase S9A N-terminal" evidence="1">
    <location>
        <begin position="332"/>
        <end position="491"/>
    </location>
</feature>
<dbReference type="PANTHER" id="PTHR42881">
    <property type="entry name" value="PROLYL ENDOPEPTIDASE"/>
    <property type="match status" value="1"/>
</dbReference>
<evidence type="ECO:0000313" key="3">
    <source>
        <dbReference type="Proteomes" id="UP001627154"/>
    </source>
</evidence>
<dbReference type="InterPro" id="IPR051167">
    <property type="entry name" value="Prolyl_oligopep/macrocyclase"/>
</dbReference>
<comment type="caution">
    <text evidence="2">The sequence shown here is derived from an EMBL/GenBank/DDBJ whole genome shotgun (WGS) entry which is preliminary data.</text>
</comment>
<keyword evidence="3" id="KW-1185">Reference proteome</keyword>
<dbReference type="InterPro" id="IPR023302">
    <property type="entry name" value="Pept_S9A_N"/>
</dbReference>
<dbReference type="EMBL" id="JBJJXI010000026">
    <property type="protein sequence ID" value="KAL3404271.1"/>
    <property type="molecule type" value="Genomic_DNA"/>
</dbReference>
<sequence length="866" mass="100107">MRLDRAHLIHAVSRWKLLKNHPKDAVKDFYKRVYGYAIQIDEFKELEDFILSVLLVCYSEFLVENSECVVRYNQLLSKFRISFDAENSNHCNSEINDKDEKKFNSTLCSMKFDSMIQYLNQLSKEADALVNNNHDFSTDRNPFYFPKLKKNLIATFSHFPAFTNVMQKGFKSFRNVATSAISESYNKDIKINLGLKNPLSAHKFVLFHAKVLSCQIKLVKPKIKNYEKFSPIAQSSLHEEEISNSIKEGSFQTDIDNFIEHFPLKIHQVNSLEEKSFNADHTAEDLQTNLKCPAADKHRSAPPMPFSFSTSHELLYNRPRPKAEHTTKYSYPKAHQDEAAVELLHNVKVKDPYKCLEDSDTEETKAYIDTPNNITQPFIDVCPKRDAIHDRLAQKWDYPKYSCPTKKGSKYYFFINTELQNQSVFYVQDSLDDEPRVFLDPNTLSADGTVTLAGGKFSEDNTIYAYALSASGSDWNTIHFINAKTGTSTIDDVTVVEFLNRPLWRVEGEVTDCGRWLIVIAQKEYRDNLVLFTKIEGEEINGKLPLIEVVGKLDADYEYIAYSGTKAVFRTNKDAPNYKLIMVDLENFKEKQWEWETLLPEHAHNVLDWATAVDGNKLFTCYIENDKNVWSIHSLENGTLLKKLLLGVGTIFEFSGHKKYSEIFYSFTSSSTSEIIYTMDLKTEKTPKVLRKIKVKDFGASLYKPNKLLFSNKVTQEQEVCKREPISNGLRLKDPIVINGQRLKYKYTCAFDSVFEVFVFLNTTNTNFNNLLAAIALDDNNRFLNLIKKYSLGEVSKSEVYTERAHILDPFIEQKYRYADYVDCTTSISLILEKMMGNEFFLQKRVTCQNLSCNRTRFQHFHYITI</sequence>
<reference evidence="2 3" key="1">
    <citation type="journal article" date="2024" name="bioRxiv">
        <title>A reference genome for Trichogramma kaykai: A tiny desert-dwelling parasitoid wasp with competing sex-ratio distorters.</title>
        <authorList>
            <person name="Culotta J."/>
            <person name="Lindsey A.R."/>
        </authorList>
    </citation>
    <scope>NUCLEOTIDE SEQUENCE [LARGE SCALE GENOMIC DNA]</scope>
    <source>
        <strain evidence="2 3">KSX58</strain>
    </source>
</reference>
<dbReference type="AlphaFoldDB" id="A0ABD2XFN7"/>
<organism evidence="2 3">
    <name type="scientific">Trichogramma kaykai</name>
    <dbReference type="NCBI Taxonomy" id="54128"/>
    <lineage>
        <taxon>Eukaryota</taxon>
        <taxon>Metazoa</taxon>
        <taxon>Ecdysozoa</taxon>
        <taxon>Arthropoda</taxon>
        <taxon>Hexapoda</taxon>
        <taxon>Insecta</taxon>
        <taxon>Pterygota</taxon>
        <taxon>Neoptera</taxon>
        <taxon>Endopterygota</taxon>
        <taxon>Hymenoptera</taxon>
        <taxon>Apocrita</taxon>
        <taxon>Proctotrupomorpha</taxon>
        <taxon>Chalcidoidea</taxon>
        <taxon>Trichogrammatidae</taxon>
        <taxon>Trichogramma</taxon>
    </lineage>
</organism>
<evidence type="ECO:0000259" key="1">
    <source>
        <dbReference type="Pfam" id="PF02897"/>
    </source>
</evidence>
<dbReference type="Proteomes" id="UP001627154">
    <property type="component" value="Unassembled WGS sequence"/>
</dbReference>
<dbReference type="Gene3D" id="2.130.10.120">
    <property type="entry name" value="Prolyl oligopeptidase, N-terminal domain"/>
    <property type="match status" value="2"/>
</dbReference>
<name>A0ABD2XFN7_9HYME</name>
<dbReference type="SUPFAM" id="SSF50993">
    <property type="entry name" value="Peptidase/esterase 'gauge' domain"/>
    <property type="match status" value="1"/>
</dbReference>
<dbReference type="PANTHER" id="PTHR42881:SF2">
    <property type="entry name" value="PROLYL ENDOPEPTIDASE"/>
    <property type="match status" value="1"/>
</dbReference>
<evidence type="ECO:0000313" key="2">
    <source>
        <dbReference type="EMBL" id="KAL3404271.1"/>
    </source>
</evidence>
<proteinExistence type="predicted"/>
<dbReference type="Pfam" id="PF02897">
    <property type="entry name" value="Peptidase_S9_N"/>
    <property type="match status" value="1"/>
</dbReference>
<gene>
    <name evidence="2" type="ORF">TKK_003235</name>
</gene>
<protein>
    <recommendedName>
        <fullName evidence="1">Peptidase S9A N-terminal domain-containing protein</fullName>
    </recommendedName>
</protein>